<feature type="non-terminal residue" evidence="13">
    <location>
        <position position="1"/>
    </location>
</feature>
<gene>
    <name evidence="13" type="primary">Dscam2</name>
    <name evidence="13" type="ORF">NPIL_571271</name>
</gene>
<keyword evidence="5" id="KW-0130">Cell adhesion</keyword>
<dbReference type="PROSITE" id="PS50853">
    <property type="entry name" value="FN3"/>
    <property type="match status" value="3"/>
</dbReference>
<keyword evidence="3" id="KW-0732">Signal</keyword>
<dbReference type="SMART" id="SM00060">
    <property type="entry name" value="FN3"/>
    <property type="match status" value="3"/>
</dbReference>
<feature type="domain" description="Fibronectin type-III" evidence="12">
    <location>
        <begin position="200"/>
        <end position="294"/>
    </location>
</feature>
<evidence type="ECO:0000256" key="7">
    <source>
        <dbReference type="ARBA" id="ARBA00023136"/>
    </source>
</evidence>
<dbReference type="Pfam" id="PF25059">
    <property type="entry name" value="FN3_DSCAM-DSCAML_C"/>
    <property type="match status" value="1"/>
</dbReference>
<keyword evidence="9" id="KW-0393">Immunoglobulin domain</keyword>
<evidence type="ECO:0000256" key="5">
    <source>
        <dbReference type="ARBA" id="ARBA00022889"/>
    </source>
</evidence>
<evidence type="ECO:0000256" key="9">
    <source>
        <dbReference type="ARBA" id="ARBA00023319"/>
    </source>
</evidence>
<evidence type="ECO:0000256" key="3">
    <source>
        <dbReference type="ARBA" id="ARBA00022729"/>
    </source>
</evidence>
<name>A0A8X6K3Z0_NEPPI</name>
<evidence type="ECO:0000256" key="10">
    <source>
        <dbReference type="SAM" id="MobiDB-lite"/>
    </source>
</evidence>
<evidence type="ECO:0000256" key="2">
    <source>
        <dbReference type="ARBA" id="ARBA00022692"/>
    </source>
</evidence>
<dbReference type="Proteomes" id="UP000887013">
    <property type="component" value="Unassembled WGS sequence"/>
</dbReference>
<keyword evidence="7 11" id="KW-0472">Membrane</keyword>
<keyword evidence="2 11" id="KW-0812">Transmembrane</keyword>
<feature type="region of interest" description="Disordered" evidence="10">
    <location>
        <begin position="471"/>
        <end position="493"/>
    </location>
</feature>
<dbReference type="PRINTS" id="PR00014">
    <property type="entry name" value="FNTYPEIII"/>
</dbReference>
<comment type="caution">
    <text evidence="13">The sequence shown here is derived from an EMBL/GenBank/DDBJ whole genome shotgun (WGS) entry which is preliminary data.</text>
</comment>
<evidence type="ECO:0000256" key="11">
    <source>
        <dbReference type="SAM" id="Phobius"/>
    </source>
</evidence>
<dbReference type="Gene3D" id="2.60.40.10">
    <property type="entry name" value="Immunoglobulins"/>
    <property type="match status" value="3"/>
</dbReference>
<feature type="domain" description="Fibronectin type-III" evidence="12">
    <location>
        <begin position="4"/>
        <end position="101"/>
    </location>
</feature>
<keyword evidence="4" id="KW-0677">Repeat</keyword>
<evidence type="ECO:0000259" key="12">
    <source>
        <dbReference type="PROSITE" id="PS50853"/>
    </source>
</evidence>
<evidence type="ECO:0000313" key="13">
    <source>
        <dbReference type="EMBL" id="GFS63360.1"/>
    </source>
</evidence>
<keyword evidence="8" id="KW-1015">Disulfide bond</keyword>
<dbReference type="Pfam" id="PF00041">
    <property type="entry name" value="fn3"/>
    <property type="match status" value="2"/>
</dbReference>
<dbReference type="SUPFAM" id="SSF49265">
    <property type="entry name" value="Fibronectin type III"/>
    <property type="match status" value="2"/>
</dbReference>
<evidence type="ECO:0000313" key="14">
    <source>
        <dbReference type="Proteomes" id="UP000887013"/>
    </source>
</evidence>
<dbReference type="FunFam" id="2.60.40.10:FF:000028">
    <property type="entry name" value="Neuronal cell adhesion molecule"/>
    <property type="match status" value="1"/>
</dbReference>
<dbReference type="InterPro" id="IPR036116">
    <property type="entry name" value="FN3_sf"/>
</dbReference>
<comment type="subcellular location">
    <subcellularLocation>
        <location evidence="1">Membrane</location>
        <topology evidence="1">Single-pass membrane protein</topology>
    </subcellularLocation>
</comment>
<accession>A0A8X6K3Z0</accession>
<evidence type="ECO:0000256" key="4">
    <source>
        <dbReference type="ARBA" id="ARBA00022737"/>
    </source>
</evidence>
<dbReference type="PANTHER" id="PTHR44170">
    <property type="entry name" value="PROTEIN SIDEKICK"/>
    <property type="match status" value="1"/>
</dbReference>
<keyword evidence="6 11" id="KW-1133">Transmembrane helix</keyword>
<dbReference type="AlphaFoldDB" id="A0A8X6K3Z0"/>
<protein>
    <submittedName>
        <fullName evidence="13">Down syndrome cell adhesion molecule-like protein Dscam2</fullName>
    </submittedName>
</protein>
<feature type="domain" description="Fibronectin type-III" evidence="12">
    <location>
        <begin position="104"/>
        <end position="196"/>
    </location>
</feature>
<dbReference type="GO" id="GO:0098609">
    <property type="term" value="P:cell-cell adhesion"/>
    <property type="evidence" value="ECO:0007669"/>
    <property type="project" value="TreeGrafter"/>
</dbReference>
<organism evidence="13 14">
    <name type="scientific">Nephila pilipes</name>
    <name type="common">Giant wood spider</name>
    <name type="synonym">Nephila maculata</name>
    <dbReference type="NCBI Taxonomy" id="299642"/>
    <lineage>
        <taxon>Eukaryota</taxon>
        <taxon>Metazoa</taxon>
        <taxon>Ecdysozoa</taxon>
        <taxon>Arthropoda</taxon>
        <taxon>Chelicerata</taxon>
        <taxon>Arachnida</taxon>
        <taxon>Araneae</taxon>
        <taxon>Araneomorphae</taxon>
        <taxon>Entelegynae</taxon>
        <taxon>Araneoidea</taxon>
        <taxon>Nephilidae</taxon>
        <taxon>Nephila</taxon>
    </lineage>
</organism>
<dbReference type="PANTHER" id="PTHR44170:SF6">
    <property type="entry name" value="CONTACTIN"/>
    <property type="match status" value="1"/>
</dbReference>
<reference evidence="13" key="1">
    <citation type="submission" date="2020-08" db="EMBL/GenBank/DDBJ databases">
        <title>Multicomponent nature underlies the extraordinary mechanical properties of spider dragline silk.</title>
        <authorList>
            <person name="Kono N."/>
            <person name="Nakamura H."/>
            <person name="Mori M."/>
            <person name="Yoshida Y."/>
            <person name="Ohtoshi R."/>
            <person name="Malay A.D."/>
            <person name="Moran D.A.P."/>
            <person name="Tomita M."/>
            <person name="Numata K."/>
            <person name="Arakawa K."/>
        </authorList>
    </citation>
    <scope>NUCLEOTIDE SEQUENCE</scope>
</reference>
<evidence type="ECO:0000256" key="1">
    <source>
        <dbReference type="ARBA" id="ARBA00004167"/>
    </source>
</evidence>
<keyword evidence="14" id="KW-1185">Reference proteome</keyword>
<proteinExistence type="predicted"/>
<dbReference type="InterPro" id="IPR003961">
    <property type="entry name" value="FN3_dom"/>
</dbReference>
<sequence>PRRAPHGVRATPLSSRSVNVTWQLSRDDEADSVDGYYVGYKSHSKTEPYNFKATNSSQFTNQFIEITGLLPLTDYSVIVQAYNGRGAGPPSEPVIVKTLEFDRPPPPVIKTYYATSKTIKLSWDPPSAPNSPVSGYILHHRMEERDWHEVHLTGDRTSYTLHELQCGTSYSFYLVAFNSAGHGNTSEIISAKTEGTAPITPDKDRLLTVNSTSVCVNLNSWHNGGCPITFFVIQYRLSGTQEWTLVSNNIIPEQQNITITDLSPGSWYNLLMTARNDAGTTDSEYVFATLTLSGEYPPRPSEVSDMNTAFYRHLTITVPVVSSAIVLIVVLCAVCFITRRRTTDRIQRAPDGVDGNEPIKPENVPLSVTYDSAQEPAYYPAPYASSRVPSYSEHCIQNTNVSQKNMGTFGSSRGGYTYDIPYPPRRSEKTEGKYEAPAIYFPAYHHTGVELRSHRERVIYSVSERSRRKLDKKRSWRDSGEGNSSTESDNDDIMYAVHSSDDRIFRDEARESETECDRLWKTYESSRINVNDVRANEIHHIRKENKRFIFTVFYLLTFKSQFTSRKIKYCVVKREPFSKKQLTVDADMIILRNGLMNNA</sequence>
<dbReference type="GO" id="GO:0005886">
    <property type="term" value="C:plasma membrane"/>
    <property type="evidence" value="ECO:0007669"/>
    <property type="project" value="UniProtKB-SubCell"/>
</dbReference>
<dbReference type="EMBL" id="BMAW01047920">
    <property type="protein sequence ID" value="GFS63360.1"/>
    <property type="molecule type" value="Genomic_DNA"/>
</dbReference>
<dbReference type="InterPro" id="IPR056754">
    <property type="entry name" value="DSCAM/DSCAML_C"/>
</dbReference>
<evidence type="ECO:0000256" key="8">
    <source>
        <dbReference type="ARBA" id="ARBA00023157"/>
    </source>
</evidence>
<dbReference type="FunFam" id="2.60.40.10:FF:000678">
    <property type="entry name" value="Down syndrome cell adhesion molecule-like protein Dscam2"/>
    <property type="match status" value="1"/>
</dbReference>
<evidence type="ECO:0000256" key="6">
    <source>
        <dbReference type="ARBA" id="ARBA00022989"/>
    </source>
</evidence>
<dbReference type="InterPro" id="IPR013783">
    <property type="entry name" value="Ig-like_fold"/>
</dbReference>
<dbReference type="OrthoDB" id="6417739at2759"/>
<dbReference type="CDD" id="cd00063">
    <property type="entry name" value="FN3"/>
    <property type="match status" value="3"/>
</dbReference>
<feature type="transmembrane region" description="Helical" evidence="11">
    <location>
        <begin position="316"/>
        <end position="338"/>
    </location>
</feature>